<dbReference type="NCBIfam" id="TIGR04183">
    <property type="entry name" value="Por_Secre_tail"/>
    <property type="match status" value="1"/>
</dbReference>
<dbReference type="Pfam" id="PF13860">
    <property type="entry name" value="FlgD_ig"/>
    <property type="match status" value="1"/>
</dbReference>
<sequence length="754" mass="80752">PGAYESIAIGEPRRWTSVESAGRVHVIAGGSSGLDTGSAYVFDSMMFGEPVGQYDEFGAVLLGGRFWNRNDGYDDLIIGSPSEGVSYGYTQILFGGSGGLGNSGGYSLYQNAIGEPLEPGDDFGWAFALGRFDGTSDVSLAIGAPGEDGDAGMVHDFAPWRQVLGLSCLSSIVTDCSGEIVFSQKPFDTRMIASTTKIMTVLLAAEHSQLSSGDPGYVALDEDYVVPDWVADDVPGSQVPLAEGETISFQNLMYSCLLRSGNDAAHAIADVIYGPGPPEETVPLFVAEMNQKAAALGMTGTHFHNPAGLDNEVVTDDLGDHYSTAYDMMLLSEFAMENPYFAQIAGARSWPMIRFYPTSAESWICNNIFGSVLNNMIQPASGIKGGGTPGAQATGCFSAEGNWGRVIAGTYYTPFTISDQRYIPDAGNLLALGISECFLDFNLGSYEDWAYWNVFENVTPMEGSTIHLTSEFFGSAEGIAFDLFPAPGSEQPAAESIQTLTHRADLSIDGGTSAEFGVGPFERCEGVRIRNQGEEIVFLSIHLPWDDSYDETLDPGDELILPGGGEPSGGVLWTIENTDPAGETATLEVEETFSWNVSIEPDGSSDPVWKIVLHRDPSIWRDDFDLAIEWTSSDFGTYRLVVHDEQVPASTPDLPIDAVQPGALASVRVAPNPFTGETAIRFSLREPADVAVDIFDAAGRRVRSLAEGRHPIGTGSLQWDGRGERGDAVPPGVYFYQVRTDGATAAGGKLVKVH</sequence>
<feature type="binding site" evidence="8">
    <location>
        <position position="384"/>
    </location>
    <ligand>
        <name>substrate</name>
    </ligand>
</feature>
<evidence type="ECO:0000256" key="5">
    <source>
        <dbReference type="ARBA" id="ARBA00022984"/>
    </source>
</evidence>
<proteinExistence type="inferred from homology"/>
<comment type="caution">
    <text evidence="12">The sequence shown here is derived from an EMBL/GenBank/DDBJ whole genome shotgun (WGS) entry which is preliminary data.</text>
</comment>
<dbReference type="InterPro" id="IPR025965">
    <property type="entry name" value="FlgD/Vpr_Ig-like"/>
</dbReference>
<reference evidence="12" key="2">
    <citation type="journal article" date="2021" name="Microbiome">
        <title>Successional dynamics and alternative stable states in a saline activated sludge microbial community over 9 years.</title>
        <authorList>
            <person name="Wang Y."/>
            <person name="Ye J."/>
            <person name="Ju F."/>
            <person name="Liu L."/>
            <person name="Boyd J.A."/>
            <person name="Deng Y."/>
            <person name="Parks D.H."/>
            <person name="Jiang X."/>
            <person name="Yin X."/>
            <person name="Woodcroft B.J."/>
            <person name="Tyson G.W."/>
            <person name="Hugenholtz P."/>
            <person name="Polz M.F."/>
            <person name="Zhang T."/>
        </authorList>
    </citation>
    <scope>NUCLEOTIDE SEQUENCE</scope>
    <source>
        <strain evidence="12">HKST-UBA02</strain>
    </source>
</reference>
<dbReference type="InterPro" id="IPR028994">
    <property type="entry name" value="Integrin_alpha_N"/>
</dbReference>
<dbReference type="InterPro" id="IPR026444">
    <property type="entry name" value="Secre_tail"/>
</dbReference>
<dbReference type="AlphaFoldDB" id="A0A956NE54"/>
<dbReference type="PANTHER" id="PTHR21581:SF33">
    <property type="entry name" value="D-ALANYL-D-ALANINE CARBOXYPEPTIDASE DACB"/>
    <property type="match status" value="1"/>
</dbReference>
<evidence type="ECO:0000256" key="2">
    <source>
        <dbReference type="ARBA" id="ARBA00022729"/>
    </source>
</evidence>
<dbReference type="Gene3D" id="2.60.40.4070">
    <property type="match status" value="1"/>
</dbReference>
<dbReference type="GO" id="GO:0009002">
    <property type="term" value="F:serine-type D-Ala-D-Ala carboxypeptidase activity"/>
    <property type="evidence" value="ECO:0007669"/>
    <property type="project" value="InterPro"/>
</dbReference>
<dbReference type="GO" id="GO:0008360">
    <property type="term" value="P:regulation of cell shape"/>
    <property type="evidence" value="ECO:0007669"/>
    <property type="project" value="UniProtKB-KW"/>
</dbReference>
<feature type="active site" description="Proton acceptor" evidence="7">
    <location>
        <position position="197"/>
    </location>
</feature>
<dbReference type="GO" id="GO:0009252">
    <property type="term" value="P:peptidoglycan biosynthetic process"/>
    <property type="evidence" value="ECO:0007669"/>
    <property type="project" value="UniProtKB-KW"/>
</dbReference>
<keyword evidence="3" id="KW-0378">Hydrolase</keyword>
<evidence type="ECO:0000256" key="9">
    <source>
        <dbReference type="RuleBase" id="RU004016"/>
    </source>
</evidence>
<feature type="domain" description="Peptidase S11 D-alanyl-D-alanine carboxypeptidase A N-terminal" evidence="10">
    <location>
        <begin position="172"/>
        <end position="408"/>
    </location>
</feature>
<keyword evidence="4" id="KW-0133">Cell shape</keyword>
<evidence type="ECO:0000259" key="11">
    <source>
        <dbReference type="Pfam" id="PF13860"/>
    </source>
</evidence>
<feature type="active site" evidence="7">
    <location>
        <position position="260"/>
    </location>
</feature>
<evidence type="ECO:0000256" key="7">
    <source>
        <dbReference type="PIRSR" id="PIRSR618044-1"/>
    </source>
</evidence>
<keyword evidence="5" id="KW-0573">Peptidoglycan synthesis</keyword>
<dbReference type="InterPro" id="IPR001967">
    <property type="entry name" value="Peptidase_S11_N"/>
</dbReference>
<dbReference type="EMBL" id="JAGQHS010000043">
    <property type="protein sequence ID" value="MCA9756153.1"/>
    <property type="molecule type" value="Genomic_DNA"/>
</dbReference>
<dbReference type="SUPFAM" id="SSF56601">
    <property type="entry name" value="beta-lactamase/transpeptidase-like"/>
    <property type="match status" value="1"/>
</dbReference>
<organism evidence="12 13">
    <name type="scientific">Eiseniibacteriota bacterium</name>
    <dbReference type="NCBI Taxonomy" id="2212470"/>
    <lineage>
        <taxon>Bacteria</taxon>
        <taxon>Candidatus Eiseniibacteriota</taxon>
    </lineage>
</organism>
<evidence type="ECO:0000256" key="6">
    <source>
        <dbReference type="ARBA" id="ARBA00023316"/>
    </source>
</evidence>
<dbReference type="PANTHER" id="PTHR21581">
    <property type="entry name" value="D-ALANYL-D-ALANINE CARBOXYPEPTIDASE"/>
    <property type="match status" value="1"/>
</dbReference>
<evidence type="ECO:0000313" key="12">
    <source>
        <dbReference type="EMBL" id="MCA9756153.1"/>
    </source>
</evidence>
<evidence type="ECO:0000256" key="3">
    <source>
        <dbReference type="ARBA" id="ARBA00022801"/>
    </source>
</evidence>
<dbReference type="Proteomes" id="UP000739538">
    <property type="component" value="Unassembled WGS sequence"/>
</dbReference>
<dbReference type="InterPro" id="IPR018044">
    <property type="entry name" value="Peptidase_S11"/>
</dbReference>
<evidence type="ECO:0000256" key="8">
    <source>
        <dbReference type="PIRSR" id="PIRSR618044-2"/>
    </source>
</evidence>
<dbReference type="GO" id="GO:0071555">
    <property type="term" value="P:cell wall organization"/>
    <property type="evidence" value="ECO:0007669"/>
    <property type="project" value="UniProtKB-KW"/>
</dbReference>
<accession>A0A956NE54</accession>
<comment type="similarity">
    <text evidence="1 9">Belongs to the peptidase S11 family.</text>
</comment>
<keyword evidence="2" id="KW-0732">Signal</keyword>
<dbReference type="SUPFAM" id="SSF69318">
    <property type="entry name" value="Integrin alpha N-terminal domain"/>
    <property type="match status" value="1"/>
</dbReference>
<dbReference type="InterPro" id="IPR012338">
    <property type="entry name" value="Beta-lactam/transpept-like"/>
</dbReference>
<evidence type="ECO:0000256" key="1">
    <source>
        <dbReference type="ARBA" id="ARBA00007164"/>
    </source>
</evidence>
<dbReference type="GO" id="GO:0006508">
    <property type="term" value="P:proteolysis"/>
    <property type="evidence" value="ECO:0007669"/>
    <property type="project" value="InterPro"/>
</dbReference>
<dbReference type="Gene3D" id="2.130.10.130">
    <property type="entry name" value="Integrin alpha, N-terminal"/>
    <property type="match status" value="1"/>
</dbReference>
<keyword evidence="6" id="KW-0961">Cell wall biogenesis/degradation</keyword>
<dbReference type="Pfam" id="PF00768">
    <property type="entry name" value="Peptidase_S11"/>
    <property type="match status" value="1"/>
</dbReference>
<dbReference type="Gene3D" id="3.40.710.10">
    <property type="entry name" value="DD-peptidase/beta-lactamase superfamily"/>
    <property type="match status" value="1"/>
</dbReference>
<evidence type="ECO:0000256" key="4">
    <source>
        <dbReference type="ARBA" id="ARBA00022960"/>
    </source>
</evidence>
<feature type="non-terminal residue" evidence="12">
    <location>
        <position position="1"/>
    </location>
</feature>
<feature type="domain" description="FlgD/Vpr Ig-like" evidence="11">
    <location>
        <begin position="675"/>
        <end position="740"/>
    </location>
</feature>
<evidence type="ECO:0000259" key="10">
    <source>
        <dbReference type="Pfam" id="PF00768"/>
    </source>
</evidence>
<reference evidence="12" key="1">
    <citation type="submission" date="2020-04" db="EMBL/GenBank/DDBJ databases">
        <authorList>
            <person name="Zhang T."/>
        </authorList>
    </citation>
    <scope>NUCLEOTIDE SEQUENCE</scope>
    <source>
        <strain evidence="12">HKST-UBA02</strain>
    </source>
</reference>
<feature type="active site" description="Acyl-ester intermediate" evidence="7">
    <location>
        <position position="194"/>
    </location>
</feature>
<evidence type="ECO:0000313" key="13">
    <source>
        <dbReference type="Proteomes" id="UP000739538"/>
    </source>
</evidence>
<name>A0A956NE54_UNCEI</name>
<protein>
    <submittedName>
        <fullName evidence="12">T9SS type A sorting domain-containing protein</fullName>
    </submittedName>
</protein>
<gene>
    <name evidence="12" type="ORF">KDA27_10145</name>
</gene>
<dbReference type="PRINTS" id="PR00725">
    <property type="entry name" value="DADACBPTASE1"/>
</dbReference>